<comment type="caution">
    <text evidence="1">The sequence shown here is derived from an EMBL/GenBank/DDBJ whole genome shotgun (WGS) entry which is preliminary data.</text>
</comment>
<dbReference type="EMBL" id="SEYY01011908">
    <property type="protein sequence ID" value="KAB7501047.1"/>
    <property type="molecule type" value="Genomic_DNA"/>
</dbReference>
<dbReference type="Proteomes" id="UP000326759">
    <property type="component" value="Unassembled WGS sequence"/>
</dbReference>
<keyword evidence="2" id="KW-1185">Reference proteome</keyword>
<dbReference type="AlphaFoldDB" id="A0A5N5T4D5"/>
<sequence length="132" mass="15384">MWEFNVVTNFNWKSDTDAGSKGKLSHRFQHKYTNASTYNISVEISNRVSSETKIIEAFVVWELIVNRIYVSHSETFDTNQSVFSSNKILYFRTDLMSGEPDLFHLQIDGYNQTSSTLPMFYTIKSVRDYVEV</sequence>
<evidence type="ECO:0000313" key="2">
    <source>
        <dbReference type="Proteomes" id="UP000326759"/>
    </source>
</evidence>
<protein>
    <recommendedName>
        <fullName evidence="3">PKD domain-containing protein</fullName>
    </recommendedName>
</protein>
<name>A0A5N5T4D5_9CRUS</name>
<gene>
    <name evidence="1" type="ORF">Anas_05856</name>
</gene>
<organism evidence="1 2">
    <name type="scientific">Armadillidium nasatum</name>
    <dbReference type="NCBI Taxonomy" id="96803"/>
    <lineage>
        <taxon>Eukaryota</taxon>
        <taxon>Metazoa</taxon>
        <taxon>Ecdysozoa</taxon>
        <taxon>Arthropoda</taxon>
        <taxon>Crustacea</taxon>
        <taxon>Multicrustacea</taxon>
        <taxon>Malacostraca</taxon>
        <taxon>Eumalacostraca</taxon>
        <taxon>Peracarida</taxon>
        <taxon>Isopoda</taxon>
        <taxon>Oniscidea</taxon>
        <taxon>Crinocheta</taxon>
        <taxon>Armadillidiidae</taxon>
        <taxon>Armadillidium</taxon>
    </lineage>
</organism>
<proteinExistence type="predicted"/>
<evidence type="ECO:0008006" key="3">
    <source>
        <dbReference type="Google" id="ProtNLM"/>
    </source>
</evidence>
<accession>A0A5N5T4D5</accession>
<reference evidence="1 2" key="1">
    <citation type="journal article" date="2019" name="PLoS Biol.">
        <title>Sex chromosomes control vertical transmission of feminizing Wolbachia symbionts in an isopod.</title>
        <authorList>
            <person name="Becking T."/>
            <person name="Chebbi M.A."/>
            <person name="Giraud I."/>
            <person name="Moumen B."/>
            <person name="Laverre T."/>
            <person name="Caubet Y."/>
            <person name="Peccoud J."/>
            <person name="Gilbert C."/>
            <person name="Cordaux R."/>
        </authorList>
    </citation>
    <scope>NUCLEOTIDE SEQUENCE [LARGE SCALE GENOMIC DNA]</scope>
    <source>
        <strain evidence="1">ANa2</strain>
        <tissue evidence="1">Whole body excluding digestive tract and cuticle</tissue>
    </source>
</reference>
<evidence type="ECO:0000313" key="1">
    <source>
        <dbReference type="EMBL" id="KAB7501047.1"/>
    </source>
</evidence>